<evidence type="ECO:0000313" key="2">
    <source>
        <dbReference type="Proteomes" id="UP000078200"/>
    </source>
</evidence>
<keyword evidence="2" id="KW-1185">Reference proteome</keyword>
<dbReference type="AlphaFoldDB" id="A0A1A9UQT3"/>
<proteinExistence type="predicted"/>
<dbReference type="STRING" id="7395.A0A1A9UQT3"/>
<sequence>MLIADTYVKVIVNQTGTSPFPVTYGDSSDDEGELTNFTNMIVQIFEFIQCVIGAGKFRATIKNVLTDLIYIVIIYIQVPEEQIEDWQEDPEKLVDDGDDGGMELTVGVPDQDVLVALYEEVGNEILPSLQEALTRHMNVAEAEKAAGNEFWWKIQEPCMVAVHAYNELILNSHD</sequence>
<name>A0A1A9UQT3_GLOAU</name>
<dbReference type="PANTHER" id="PTHR10997">
    <property type="entry name" value="IMPORTIN-7, 8, 11"/>
    <property type="match status" value="1"/>
</dbReference>
<organism evidence="1 2">
    <name type="scientific">Glossina austeni</name>
    <name type="common">Savannah tsetse fly</name>
    <dbReference type="NCBI Taxonomy" id="7395"/>
    <lineage>
        <taxon>Eukaryota</taxon>
        <taxon>Metazoa</taxon>
        <taxon>Ecdysozoa</taxon>
        <taxon>Arthropoda</taxon>
        <taxon>Hexapoda</taxon>
        <taxon>Insecta</taxon>
        <taxon>Pterygota</taxon>
        <taxon>Neoptera</taxon>
        <taxon>Endopterygota</taxon>
        <taxon>Diptera</taxon>
        <taxon>Brachycera</taxon>
        <taxon>Muscomorpha</taxon>
        <taxon>Hippoboscoidea</taxon>
        <taxon>Glossinidae</taxon>
        <taxon>Glossina</taxon>
    </lineage>
</organism>
<dbReference type="InterPro" id="IPR016024">
    <property type="entry name" value="ARM-type_fold"/>
</dbReference>
<protein>
    <submittedName>
        <fullName evidence="1">Uncharacterized protein</fullName>
    </submittedName>
</protein>
<evidence type="ECO:0000313" key="1">
    <source>
        <dbReference type="EnsemblMetazoa" id="GAUT012393-PA"/>
    </source>
</evidence>
<dbReference type="Proteomes" id="UP000078200">
    <property type="component" value="Unassembled WGS sequence"/>
</dbReference>
<dbReference type="GO" id="GO:0005635">
    <property type="term" value="C:nuclear envelope"/>
    <property type="evidence" value="ECO:0007669"/>
    <property type="project" value="TreeGrafter"/>
</dbReference>
<dbReference type="GO" id="GO:0006606">
    <property type="term" value="P:protein import into nucleus"/>
    <property type="evidence" value="ECO:0007669"/>
    <property type="project" value="TreeGrafter"/>
</dbReference>
<dbReference type="InterPro" id="IPR011989">
    <property type="entry name" value="ARM-like"/>
</dbReference>
<dbReference type="Gene3D" id="1.25.10.10">
    <property type="entry name" value="Leucine-rich Repeat Variant"/>
    <property type="match status" value="1"/>
</dbReference>
<dbReference type="GO" id="GO:0005829">
    <property type="term" value="C:cytosol"/>
    <property type="evidence" value="ECO:0007669"/>
    <property type="project" value="TreeGrafter"/>
</dbReference>
<accession>A0A1A9UQT3</accession>
<dbReference type="SUPFAM" id="SSF48371">
    <property type="entry name" value="ARM repeat"/>
    <property type="match status" value="1"/>
</dbReference>
<reference evidence="1" key="1">
    <citation type="submission" date="2020-05" db="UniProtKB">
        <authorList>
            <consortium name="EnsemblMetazoa"/>
        </authorList>
    </citation>
    <scope>IDENTIFICATION</scope>
    <source>
        <strain evidence="1">TTRI</strain>
    </source>
</reference>
<dbReference type="PANTHER" id="PTHR10997:SF9">
    <property type="entry name" value="IMPORTIN-9"/>
    <property type="match status" value="1"/>
</dbReference>
<dbReference type="VEuPathDB" id="VectorBase:GAUT012393"/>
<dbReference type="EnsemblMetazoa" id="GAUT012393-RA">
    <property type="protein sequence ID" value="GAUT012393-PA"/>
    <property type="gene ID" value="GAUT012393"/>
</dbReference>